<dbReference type="Gene3D" id="1.20.120.550">
    <property type="entry name" value="Membrane associated eicosanoid/glutathione metabolism-like domain"/>
    <property type="match status" value="1"/>
</dbReference>
<dbReference type="AlphaFoldDB" id="G0QTH4"/>
<dbReference type="Pfam" id="PF01124">
    <property type="entry name" value="MAPEG"/>
    <property type="match status" value="1"/>
</dbReference>
<dbReference type="GeneID" id="14907625"/>
<reference evidence="6 7" key="1">
    <citation type="submission" date="2011-07" db="EMBL/GenBank/DDBJ databases">
        <authorList>
            <person name="Coyne R."/>
            <person name="Brami D."/>
            <person name="Johnson J."/>
            <person name="Hostetler J."/>
            <person name="Hannick L."/>
            <person name="Clark T."/>
            <person name="Cassidy-Hanley D."/>
            <person name="Inman J."/>
        </authorList>
    </citation>
    <scope>NUCLEOTIDE SEQUENCE [LARGE SCALE GENOMIC DNA]</scope>
    <source>
        <strain evidence="6 7">G5</strain>
    </source>
</reference>
<dbReference type="GO" id="GO:0004364">
    <property type="term" value="F:glutathione transferase activity"/>
    <property type="evidence" value="ECO:0007669"/>
    <property type="project" value="UniProtKB-EC"/>
</dbReference>
<evidence type="ECO:0000256" key="5">
    <source>
        <dbReference type="SAM" id="Phobius"/>
    </source>
</evidence>
<organism evidence="6 7">
    <name type="scientific">Ichthyophthirius multifiliis</name>
    <name type="common">White spot disease agent</name>
    <name type="synonym">Ich</name>
    <dbReference type="NCBI Taxonomy" id="5932"/>
    <lineage>
        <taxon>Eukaryota</taxon>
        <taxon>Sar</taxon>
        <taxon>Alveolata</taxon>
        <taxon>Ciliophora</taxon>
        <taxon>Intramacronucleata</taxon>
        <taxon>Oligohymenophorea</taxon>
        <taxon>Hymenostomatida</taxon>
        <taxon>Ophryoglenina</taxon>
        <taxon>Ichthyophthirius</taxon>
    </lineage>
</organism>
<keyword evidence="2 5" id="KW-0812">Transmembrane</keyword>
<dbReference type="InterPro" id="IPR023352">
    <property type="entry name" value="MAPEG-like_dom_sf"/>
</dbReference>
<feature type="transmembrane region" description="Helical" evidence="5">
    <location>
        <begin position="126"/>
        <end position="145"/>
    </location>
</feature>
<keyword evidence="3 5" id="KW-1133">Transmembrane helix</keyword>
<dbReference type="OrthoDB" id="312603at2759"/>
<dbReference type="Proteomes" id="UP000008983">
    <property type="component" value="Unassembled WGS sequence"/>
</dbReference>
<keyword evidence="6" id="KW-0808">Transferase</keyword>
<comment type="subcellular location">
    <subcellularLocation>
        <location evidence="1">Membrane</location>
    </subcellularLocation>
</comment>
<dbReference type="InterPro" id="IPR001129">
    <property type="entry name" value="Membr-assoc_MAPEG"/>
</dbReference>
<name>G0QTH4_ICHMU</name>
<proteinExistence type="predicted"/>
<sequence length="158" mass="17859">MQYIHRPQVHVISYRSSTFNKDFMNLNFGQLHQDTYNLSIRDMGFPDQGSGFYSQRLDYSSWLIFNKAQRVHQNFVETLTISLLAILIGGLSFPISVASVSLAEFIGRIFTLSYISSKGASHPLRIIGLILIYGAIITNNVFAFITASRILNGQNVYQ</sequence>
<dbReference type="eggNOG" id="ENOG502R2PE">
    <property type="taxonomic scope" value="Eukaryota"/>
</dbReference>
<dbReference type="InParanoid" id="G0QTH4"/>
<dbReference type="OMA" id="AQRVHYN"/>
<evidence type="ECO:0000256" key="2">
    <source>
        <dbReference type="ARBA" id="ARBA00022692"/>
    </source>
</evidence>
<dbReference type="SUPFAM" id="SSF161084">
    <property type="entry name" value="MAPEG domain-like"/>
    <property type="match status" value="1"/>
</dbReference>
<dbReference type="GO" id="GO:0016020">
    <property type="term" value="C:membrane"/>
    <property type="evidence" value="ECO:0007669"/>
    <property type="project" value="UniProtKB-SubCell"/>
</dbReference>
<dbReference type="EMBL" id="GL983855">
    <property type="protein sequence ID" value="EGR31484.1"/>
    <property type="molecule type" value="Genomic_DNA"/>
</dbReference>
<evidence type="ECO:0000256" key="4">
    <source>
        <dbReference type="ARBA" id="ARBA00023136"/>
    </source>
</evidence>
<feature type="transmembrane region" description="Helical" evidence="5">
    <location>
        <begin position="79"/>
        <end position="106"/>
    </location>
</feature>
<dbReference type="RefSeq" id="XP_004034970.1">
    <property type="nucleotide sequence ID" value="XM_004034922.1"/>
</dbReference>
<keyword evidence="7" id="KW-1185">Reference proteome</keyword>
<protein>
    <submittedName>
        <fullName evidence="6">Mapeg family protein, putative</fullName>
        <ecNumber evidence="6">2.5.1.18</ecNumber>
    </submittedName>
</protein>
<evidence type="ECO:0000256" key="3">
    <source>
        <dbReference type="ARBA" id="ARBA00022989"/>
    </source>
</evidence>
<gene>
    <name evidence="6" type="ORF">IMG5_108450</name>
</gene>
<evidence type="ECO:0000313" key="7">
    <source>
        <dbReference type="Proteomes" id="UP000008983"/>
    </source>
</evidence>
<accession>G0QTH4</accession>
<keyword evidence="4 5" id="KW-0472">Membrane</keyword>
<evidence type="ECO:0000256" key="1">
    <source>
        <dbReference type="ARBA" id="ARBA00004370"/>
    </source>
</evidence>
<dbReference type="EC" id="2.5.1.18" evidence="6"/>
<evidence type="ECO:0000313" key="6">
    <source>
        <dbReference type="EMBL" id="EGR31484.1"/>
    </source>
</evidence>